<dbReference type="InterPro" id="IPR036286">
    <property type="entry name" value="LexA/Signal_pep-like_sf"/>
</dbReference>
<organism evidence="6 7">
    <name type="scientific">Actinoplanes flavus</name>
    <dbReference type="NCBI Taxonomy" id="2820290"/>
    <lineage>
        <taxon>Bacteria</taxon>
        <taxon>Bacillati</taxon>
        <taxon>Actinomycetota</taxon>
        <taxon>Actinomycetes</taxon>
        <taxon>Micromonosporales</taxon>
        <taxon>Micromonosporaceae</taxon>
        <taxon>Actinoplanes</taxon>
    </lineage>
</organism>
<evidence type="ECO:0000256" key="2">
    <source>
        <dbReference type="ARBA" id="ARBA00009370"/>
    </source>
</evidence>
<evidence type="ECO:0000313" key="7">
    <source>
        <dbReference type="Proteomes" id="UP000679690"/>
    </source>
</evidence>
<dbReference type="InterPro" id="IPR000223">
    <property type="entry name" value="Pept_S26A_signal_pept_1"/>
</dbReference>
<dbReference type="InterPro" id="IPR015927">
    <property type="entry name" value="Peptidase_S24_S26A/B/C"/>
</dbReference>
<comment type="subcellular location">
    <subcellularLocation>
        <location evidence="1">Cell membrane</location>
        <topology evidence="1">Single-pass type II membrane protein</topology>
    </subcellularLocation>
</comment>
<dbReference type="PRINTS" id="PR00727">
    <property type="entry name" value="LEADERPTASE"/>
</dbReference>
<feature type="domain" description="Peptidase S24/S26A/S26B/S26C" evidence="4">
    <location>
        <begin position="16"/>
        <end position="53"/>
    </location>
</feature>
<dbReference type="Pfam" id="PF10502">
    <property type="entry name" value="Peptidase_S26"/>
    <property type="match status" value="1"/>
</dbReference>
<evidence type="ECO:0000259" key="5">
    <source>
        <dbReference type="Pfam" id="PF10502"/>
    </source>
</evidence>
<dbReference type="Pfam" id="PF00717">
    <property type="entry name" value="Peptidase_S24"/>
    <property type="match status" value="1"/>
</dbReference>
<accession>A0ABS3V0M2</accession>
<reference evidence="6 7" key="1">
    <citation type="submission" date="2021-03" db="EMBL/GenBank/DDBJ databases">
        <title>Actinoplanes flavus sp. nov., a novel actinomycete isolated from Coconut Palm rhizosphere soil.</title>
        <authorList>
            <person name="Luo X."/>
        </authorList>
    </citation>
    <scope>NUCLEOTIDE SEQUENCE [LARGE SCALE GENOMIC DNA]</scope>
    <source>
        <strain evidence="6 7">NEAU-H7</strain>
    </source>
</reference>
<dbReference type="CDD" id="cd06529">
    <property type="entry name" value="S24_LexA-like"/>
    <property type="match status" value="1"/>
</dbReference>
<keyword evidence="7" id="KW-1185">Reference proteome</keyword>
<dbReference type="PANTHER" id="PTHR43390">
    <property type="entry name" value="SIGNAL PEPTIDASE I"/>
    <property type="match status" value="1"/>
</dbReference>
<evidence type="ECO:0000313" key="6">
    <source>
        <dbReference type="EMBL" id="MBO3744378.1"/>
    </source>
</evidence>
<dbReference type="InterPro" id="IPR039418">
    <property type="entry name" value="LexA-like"/>
</dbReference>
<dbReference type="Gene3D" id="2.10.109.10">
    <property type="entry name" value="Umud Fragment, subunit A"/>
    <property type="match status" value="1"/>
</dbReference>
<evidence type="ECO:0000256" key="3">
    <source>
        <dbReference type="SAM" id="MobiDB-lite"/>
    </source>
</evidence>
<dbReference type="InterPro" id="IPR019533">
    <property type="entry name" value="Peptidase_S26"/>
</dbReference>
<sequence length="178" mass="18413">MKRTWTARLATALSHRWVVVTVRGPSMQPAYRDGDRVLVRRGRLPAAGAVVVVVEQPTDAGPAAPGATGWHTEPVAPAAGVAAVRDRRGMIKRVAAGPGDPVPAEPGSVLHGSAGDRVPPGRVVLVGDNRGVSLDSRRLGYFPVERILGSVVGPRPPSQTGRTGNGAPGPRHEGTVTG</sequence>
<protein>
    <recommendedName>
        <fullName evidence="8">Signal peptidase I</fullName>
    </recommendedName>
</protein>
<name>A0ABS3V0M2_9ACTN</name>
<feature type="domain" description="Peptidase S26" evidence="5">
    <location>
        <begin position="114"/>
        <end position="152"/>
    </location>
</feature>
<comment type="caution">
    <text evidence="6">The sequence shown here is derived from an EMBL/GenBank/DDBJ whole genome shotgun (WGS) entry which is preliminary data.</text>
</comment>
<dbReference type="PANTHER" id="PTHR43390:SF1">
    <property type="entry name" value="CHLOROPLAST PROCESSING PEPTIDASE"/>
    <property type="match status" value="1"/>
</dbReference>
<feature type="region of interest" description="Disordered" evidence="3">
    <location>
        <begin position="150"/>
        <end position="178"/>
    </location>
</feature>
<evidence type="ECO:0008006" key="8">
    <source>
        <dbReference type="Google" id="ProtNLM"/>
    </source>
</evidence>
<dbReference type="Proteomes" id="UP000679690">
    <property type="component" value="Unassembled WGS sequence"/>
</dbReference>
<dbReference type="RefSeq" id="WP_208473606.1">
    <property type="nucleotide sequence ID" value="NZ_JAGFNS010000067.1"/>
</dbReference>
<evidence type="ECO:0000259" key="4">
    <source>
        <dbReference type="Pfam" id="PF00717"/>
    </source>
</evidence>
<gene>
    <name evidence="6" type="ORF">J5X75_43520</name>
</gene>
<comment type="similarity">
    <text evidence="2">Belongs to the peptidase S26 family.</text>
</comment>
<dbReference type="SUPFAM" id="SSF51306">
    <property type="entry name" value="LexA/Signal peptidase"/>
    <property type="match status" value="1"/>
</dbReference>
<evidence type="ECO:0000256" key="1">
    <source>
        <dbReference type="ARBA" id="ARBA00004401"/>
    </source>
</evidence>
<dbReference type="EMBL" id="JAGFNS010000067">
    <property type="protein sequence ID" value="MBO3744378.1"/>
    <property type="molecule type" value="Genomic_DNA"/>
</dbReference>
<proteinExistence type="inferred from homology"/>